<keyword evidence="4" id="KW-0227">DNA damage</keyword>
<keyword evidence="8" id="KW-0456">Lyase</keyword>
<evidence type="ECO:0000256" key="6">
    <source>
        <dbReference type="ARBA" id="ARBA00023124"/>
    </source>
</evidence>
<dbReference type="InterPro" id="IPR036590">
    <property type="entry name" value="SRAP-like"/>
</dbReference>
<evidence type="ECO:0000256" key="5">
    <source>
        <dbReference type="ARBA" id="ARBA00022801"/>
    </source>
</evidence>
<dbReference type="AlphaFoldDB" id="A0A7M5V919"/>
<keyword evidence="7" id="KW-0238">DNA-binding</keyword>
<dbReference type="SUPFAM" id="SSF143081">
    <property type="entry name" value="BB1717-like"/>
    <property type="match status" value="1"/>
</dbReference>
<dbReference type="GO" id="GO:0008233">
    <property type="term" value="F:peptidase activity"/>
    <property type="evidence" value="ECO:0007669"/>
    <property type="project" value="UniProtKB-KW"/>
</dbReference>
<keyword evidence="3" id="KW-0645">Protease</keyword>
<proteinExistence type="inferred from homology"/>
<dbReference type="GO" id="GO:0006508">
    <property type="term" value="P:proteolysis"/>
    <property type="evidence" value="ECO:0007669"/>
    <property type="project" value="UniProtKB-KW"/>
</dbReference>
<evidence type="ECO:0000256" key="11">
    <source>
        <dbReference type="ARBA" id="ARBA00031130"/>
    </source>
</evidence>
<evidence type="ECO:0000256" key="1">
    <source>
        <dbReference type="ARBA" id="ARBA00008136"/>
    </source>
</evidence>
<evidence type="ECO:0000256" key="2">
    <source>
        <dbReference type="ARBA" id="ARBA00015888"/>
    </source>
</evidence>
<dbReference type="Proteomes" id="UP000594262">
    <property type="component" value="Unplaced"/>
</dbReference>
<dbReference type="OrthoDB" id="2111841at2759"/>
<keyword evidence="6" id="KW-0190">Covalent protein-DNA linkage</keyword>
<protein>
    <recommendedName>
        <fullName evidence="2">Abasic site processing protein HMCES</fullName>
    </recommendedName>
    <alternativeName>
        <fullName evidence="9">Embryonic stem cell-specific 5-hydroxymethylcytosine-binding protein</fullName>
    </alternativeName>
    <alternativeName>
        <fullName evidence="10">Peptidase HMCES</fullName>
    </alternativeName>
    <alternativeName>
        <fullName evidence="11">SRAP domain-containing protein 1</fullName>
    </alternativeName>
</protein>
<name>A0A7M5V919_9CNID</name>
<dbReference type="Pfam" id="PF02586">
    <property type="entry name" value="SRAP"/>
    <property type="match status" value="1"/>
</dbReference>
<organism evidence="12 13">
    <name type="scientific">Clytia hemisphaerica</name>
    <dbReference type="NCBI Taxonomy" id="252671"/>
    <lineage>
        <taxon>Eukaryota</taxon>
        <taxon>Metazoa</taxon>
        <taxon>Cnidaria</taxon>
        <taxon>Hydrozoa</taxon>
        <taxon>Hydroidolina</taxon>
        <taxon>Leptothecata</taxon>
        <taxon>Obeliida</taxon>
        <taxon>Clytiidae</taxon>
        <taxon>Clytia</taxon>
    </lineage>
</organism>
<dbReference type="GO" id="GO:0016829">
    <property type="term" value="F:lyase activity"/>
    <property type="evidence" value="ECO:0007669"/>
    <property type="project" value="UniProtKB-KW"/>
</dbReference>
<dbReference type="RefSeq" id="XP_066929199.1">
    <property type="nucleotide sequence ID" value="XM_067073098.1"/>
</dbReference>
<dbReference type="EnsemblMetazoa" id="CLYHEMT011801.1">
    <property type="protein sequence ID" value="CLYHEMP011801.1"/>
    <property type="gene ID" value="CLYHEMG011801"/>
</dbReference>
<evidence type="ECO:0000256" key="3">
    <source>
        <dbReference type="ARBA" id="ARBA00022670"/>
    </source>
</evidence>
<accession>A0A7M5V919</accession>
<dbReference type="PANTHER" id="PTHR13604">
    <property type="entry name" value="DC12-RELATED"/>
    <property type="match status" value="1"/>
</dbReference>
<evidence type="ECO:0000256" key="4">
    <source>
        <dbReference type="ARBA" id="ARBA00022763"/>
    </source>
</evidence>
<sequence>MCGRTAITKSAGEIADACSYRGRNNEVQKPTWKGNGSKTYNGSYNKGPKSCSPILLQNRLQHSGTNEELSERIIMPMQWGMVPSWHKGDPKKFNFNMINCRCDTITEKKSFAKALEHGQRCVVLAEGFYEWHAENGNKQPYYIQLKDSITPHLQFNKEIENEEDGSCQTKKSGKQLLTMAGLFDKHVSEEQGELYTYTIITVDSSSSIKWLHHRMPAILETPESVERWLDAANVSDEKALELLKPTNCLEWYPVSEVVNNVRNDTSDCIKKIDLAKIKARKAKSGMLMANWLKKGEKRKSVDESESAHKKTK</sequence>
<dbReference type="GO" id="GO:0106300">
    <property type="term" value="P:protein-DNA covalent cross-linking repair"/>
    <property type="evidence" value="ECO:0007669"/>
    <property type="project" value="InterPro"/>
</dbReference>
<dbReference type="GO" id="GO:0003697">
    <property type="term" value="F:single-stranded DNA binding"/>
    <property type="evidence" value="ECO:0007669"/>
    <property type="project" value="InterPro"/>
</dbReference>
<reference evidence="12" key="1">
    <citation type="submission" date="2021-01" db="UniProtKB">
        <authorList>
            <consortium name="EnsemblMetazoa"/>
        </authorList>
    </citation>
    <scope>IDENTIFICATION</scope>
</reference>
<evidence type="ECO:0000256" key="7">
    <source>
        <dbReference type="ARBA" id="ARBA00023125"/>
    </source>
</evidence>
<comment type="similarity">
    <text evidence="1">Belongs to the SOS response-associated peptidase family.</text>
</comment>
<keyword evidence="13" id="KW-1185">Reference proteome</keyword>
<dbReference type="GeneID" id="136816776"/>
<evidence type="ECO:0000313" key="13">
    <source>
        <dbReference type="Proteomes" id="UP000594262"/>
    </source>
</evidence>
<dbReference type="InterPro" id="IPR003738">
    <property type="entry name" value="SRAP"/>
</dbReference>
<dbReference type="PANTHER" id="PTHR13604:SF0">
    <property type="entry name" value="ABASIC SITE PROCESSING PROTEIN HMCES"/>
    <property type="match status" value="1"/>
</dbReference>
<evidence type="ECO:0000313" key="12">
    <source>
        <dbReference type="EnsemblMetazoa" id="CLYHEMP011801.1"/>
    </source>
</evidence>
<dbReference type="Gene3D" id="3.90.1680.10">
    <property type="entry name" value="SOS response associated peptidase-like"/>
    <property type="match status" value="1"/>
</dbReference>
<keyword evidence="5" id="KW-0378">Hydrolase</keyword>
<evidence type="ECO:0000256" key="8">
    <source>
        <dbReference type="ARBA" id="ARBA00023239"/>
    </source>
</evidence>
<evidence type="ECO:0000256" key="9">
    <source>
        <dbReference type="ARBA" id="ARBA00030390"/>
    </source>
</evidence>
<evidence type="ECO:0000256" key="10">
    <source>
        <dbReference type="ARBA" id="ARBA00030898"/>
    </source>
</evidence>